<dbReference type="WBParaSite" id="HNAJ_0000181501-mRNA-1">
    <property type="protein sequence ID" value="HNAJ_0000181501-mRNA-1"/>
    <property type="gene ID" value="HNAJ_0000181501"/>
</dbReference>
<protein>
    <submittedName>
        <fullName evidence="3">DUF5641 domain-containing protein</fullName>
    </submittedName>
</protein>
<gene>
    <name evidence="1" type="ORF">HNAJ_LOCUS1814</name>
</gene>
<name>A0A0R3T438_RODNA</name>
<dbReference type="Proteomes" id="UP000278807">
    <property type="component" value="Unassembled WGS sequence"/>
</dbReference>
<proteinExistence type="predicted"/>
<dbReference type="EMBL" id="UZAE01000772">
    <property type="protein sequence ID" value="VDN97673.1"/>
    <property type="molecule type" value="Genomic_DNA"/>
</dbReference>
<dbReference type="AlphaFoldDB" id="A0A0R3T438"/>
<dbReference type="GO" id="GO:0005737">
    <property type="term" value="C:cytoplasm"/>
    <property type="evidence" value="ECO:0007669"/>
    <property type="project" value="TreeGrafter"/>
</dbReference>
<dbReference type="InterPro" id="IPR021832">
    <property type="entry name" value="ANKRD13"/>
</dbReference>
<organism evidence="3">
    <name type="scientific">Rodentolepis nana</name>
    <name type="common">Dwarf tapeworm</name>
    <name type="synonym">Hymenolepis nana</name>
    <dbReference type="NCBI Taxonomy" id="102285"/>
    <lineage>
        <taxon>Eukaryota</taxon>
        <taxon>Metazoa</taxon>
        <taxon>Spiralia</taxon>
        <taxon>Lophotrochozoa</taxon>
        <taxon>Platyhelminthes</taxon>
        <taxon>Cestoda</taxon>
        <taxon>Eucestoda</taxon>
        <taxon>Cyclophyllidea</taxon>
        <taxon>Hymenolepididae</taxon>
        <taxon>Rodentolepis</taxon>
    </lineage>
</organism>
<dbReference type="PANTHER" id="PTHR12447">
    <property type="entry name" value="ANKYRIN REPEAT DOMAIN-CONTAINING PROTEIN 13"/>
    <property type="match status" value="1"/>
</dbReference>
<reference evidence="3" key="1">
    <citation type="submission" date="2017-02" db="UniProtKB">
        <authorList>
            <consortium name="WormBaseParasite"/>
        </authorList>
    </citation>
    <scope>IDENTIFICATION</scope>
</reference>
<evidence type="ECO:0000313" key="2">
    <source>
        <dbReference type="Proteomes" id="UP000278807"/>
    </source>
</evidence>
<sequence>MLLLKCNAGLDCRNISGWRPIDELIATGNEMLVREGFKHFKDQLSSNGQGALISQKLMEIPDCILDFEWEFRTWIPFVARHLPSDNCRLFKKGNLLRLDTSLLDFKNRDWVRGQLSIVVDAGKPFGSRICLLDHEHRSYQILDGTVRA</sequence>
<dbReference type="OrthoDB" id="1585644at2759"/>
<dbReference type="PANTHER" id="PTHR12447:SF25">
    <property type="entry name" value="ANKYRIN REPEAT DOMAIN-CONTAINING PROTEIN 13C"/>
    <property type="match status" value="1"/>
</dbReference>
<reference evidence="1 2" key="2">
    <citation type="submission" date="2018-11" db="EMBL/GenBank/DDBJ databases">
        <authorList>
            <consortium name="Pathogen Informatics"/>
        </authorList>
    </citation>
    <scope>NUCLEOTIDE SEQUENCE [LARGE SCALE GENOMIC DNA]</scope>
</reference>
<evidence type="ECO:0000313" key="1">
    <source>
        <dbReference type="EMBL" id="VDN97673.1"/>
    </source>
</evidence>
<keyword evidence="2" id="KW-1185">Reference proteome</keyword>
<dbReference type="STRING" id="102285.A0A0R3T438"/>
<accession>A0A0R3T438</accession>
<evidence type="ECO:0000313" key="3">
    <source>
        <dbReference type="WBParaSite" id="HNAJ_0000181501-mRNA-1"/>
    </source>
</evidence>